<dbReference type="Gene3D" id="3.30.200.20">
    <property type="entry name" value="Phosphorylase Kinase, domain 1"/>
    <property type="match status" value="1"/>
</dbReference>
<keyword evidence="1" id="KW-0808">Transferase</keyword>
<dbReference type="InterPro" id="IPR011009">
    <property type="entry name" value="Kinase-like_dom_sf"/>
</dbReference>
<dbReference type="SUPFAM" id="SSF56112">
    <property type="entry name" value="Protein kinase-like (PK-like)"/>
    <property type="match status" value="1"/>
</dbReference>
<evidence type="ECO:0000313" key="1">
    <source>
        <dbReference type="EMBL" id="KAF0560096.1"/>
    </source>
</evidence>
<reference evidence="1 2" key="1">
    <citation type="journal article" date="2019" name="Environ. Microbiol.">
        <title>At the nexus of three kingdoms: the genome of the mycorrhizal fungus Gigaspora margarita provides insights into plant, endobacterial and fungal interactions.</title>
        <authorList>
            <person name="Venice F."/>
            <person name="Ghignone S."/>
            <person name="Salvioli di Fossalunga A."/>
            <person name="Amselem J."/>
            <person name="Novero M."/>
            <person name="Xianan X."/>
            <person name="Sedzielewska Toro K."/>
            <person name="Morin E."/>
            <person name="Lipzen A."/>
            <person name="Grigoriev I.V."/>
            <person name="Henrissat B."/>
            <person name="Martin F.M."/>
            <person name="Bonfante P."/>
        </authorList>
    </citation>
    <scope>NUCLEOTIDE SEQUENCE [LARGE SCALE GENOMIC DNA]</scope>
    <source>
        <strain evidence="1 2">BEG34</strain>
    </source>
</reference>
<dbReference type="OrthoDB" id="2325354at2759"/>
<dbReference type="GO" id="GO:0016301">
    <property type="term" value="F:kinase activity"/>
    <property type="evidence" value="ECO:0007669"/>
    <property type="project" value="UniProtKB-KW"/>
</dbReference>
<proteinExistence type="predicted"/>
<keyword evidence="1" id="KW-0418">Kinase</keyword>
<evidence type="ECO:0000313" key="2">
    <source>
        <dbReference type="Proteomes" id="UP000439903"/>
    </source>
</evidence>
<comment type="caution">
    <text evidence="1">The sequence shown here is derived from an EMBL/GenBank/DDBJ whole genome shotgun (WGS) entry which is preliminary data.</text>
</comment>
<accession>A0A8H4EVH7</accession>
<protein>
    <submittedName>
        <fullName evidence="1">Kinase-like protein</fullName>
    </submittedName>
</protein>
<name>A0A8H4EVH7_GIGMA</name>
<dbReference type="Proteomes" id="UP000439903">
    <property type="component" value="Unassembled WGS sequence"/>
</dbReference>
<keyword evidence="2" id="KW-1185">Reference proteome</keyword>
<dbReference type="AlphaFoldDB" id="A0A8H4EVH7"/>
<dbReference type="EMBL" id="WTPW01000014">
    <property type="protein sequence ID" value="KAF0560096.1"/>
    <property type="molecule type" value="Genomic_DNA"/>
</dbReference>
<gene>
    <name evidence="1" type="ORF">F8M41_003430</name>
</gene>
<organism evidence="1 2">
    <name type="scientific">Gigaspora margarita</name>
    <dbReference type="NCBI Taxonomy" id="4874"/>
    <lineage>
        <taxon>Eukaryota</taxon>
        <taxon>Fungi</taxon>
        <taxon>Fungi incertae sedis</taxon>
        <taxon>Mucoromycota</taxon>
        <taxon>Glomeromycotina</taxon>
        <taxon>Glomeromycetes</taxon>
        <taxon>Diversisporales</taxon>
        <taxon>Gigasporaceae</taxon>
        <taxon>Gigaspora</taxon>
    </lineage>
</organism>
<sequence>MKSFQLRTWNYEGVIEWIPFGRLSVVEQVGIGGFGSVYKATWLDGPSSQWRRGVVRPCLSLPVNSVKYK</sequence>